<dbReference type="GO" id="GO:0005524">
    <property type="term" value="F:ATP binding"/>
    <property type="evidence" value="ECO:0007669"/>
    <property type="project" value="UniProtKB-KW"/>
</dbReference>
<dbReference type="InterPro" id="IPR045055">
    <property type="entry name" value="DNA2/NAM7-like"/>
</dbReference>
<sequence length="756" mass="85529">DLITEFQKLKTDSEIRKEKDLPSLTRNVLSWTLAAILNEKLYKDKVDEIPETFTSVKQYFESFKDPLIEETHSDSDVNNNRDSYEPQAWDVIALSDVRPKRIDDLNRSPRCYLPAVVEIRIPYATFLVNMTTNIRIWRALNDGENVKIIKEVLNEDSKAGDRCDICSSQQIRSLRQGIIKVDLHSMNLNDSQMDAVLTSIETSQCTHTNSIRLIWGPPGTGKTKTTSIMLSVLLRMNCRTLTCAPTNIAIVEVASRLLKLVTESNQHDQYKIGDIVLFGKEGRMKIDDDHDHLSVIFLDYRVDRLAECFAPLTGWTQQLNSLALLLEDPSAQYGLYLKEETFVVALTFLEFLKEQFKCITKRLKHCIRSLCTHLLPTFISVTVVDKIKKLLKLLTLLKTSLCGDTLNQIDDLEKICDCYEDLNCMSSRSSVSMFINNSKECLVVLESIRQEFSVPNFFDKGLIRTFCLENACLISEEAGFGRSLFERLVSLGHKKHLLNIQYRMHPSISLFPNSEFYGKQIADAPNVKAENYKKHLLHGNMYGSYSFINVSFGKDEYYNGHSLRNMAEVAAVSEIVARLYQASADSVEMLSVGVISPYKGQVSAIKEKLGGQYEMRSNFSVSVRSVDGFQGGEEDVIIISTVRSNGNGSVGFLSNCQRTNVAITRARFCFWILGNERTLINSDSVWKKLVLDAKSRGCYYDAEEDESLPKALFDSTVKYDGLVNQLASLNPNEGSSKCKPATFPRFRGGSRNKVFK</sequence>
<dbReference type="Pfam" id="PF13087">
    <property type="entry name" value="AAA_12"/>
    <property type="match status" value="1"/>
</dbReference>
<dbReference type="Gene3D" id="3.40.50.300">
    <property type="entry name" value="P-loop containing nucleotide triphosphate hydrolases"/>
    <property type="match status" value="2"/>
</dbReference>
<dbReference type="InterPro" id="IPR041677">
    <property type="entry name" value="DNA2/NAM7_AAA_11"/>
</dbReference>
<dbReference type="AlphaFoldDB" id="A0A835LPY1"/>
<dbReference type="PANTHER" id="PTHR10887:SF522">
    <property type="entry name" value="P-LOOP CONTAINING NUCLEOSIDE TRIPHOSPHATE HYDROLASES SUPERFAMILY PROTEIN"/>
    <property type="match status" value="1"/>
</dbReference>
<feature type="non-terminal residue" evidence="7">
    <location>
        <position position="1"/>
    </location>
</feature>
<reference evidence="7 8" key="1">
    <citation type="submission" date="2020-10" db="EMBL/GenBank/DDBJ databases">
        <title>The Coptis chinensis genome and diversification of protoberbering-type alkaloids.</title>
        <authorList>
            <person name="Wang B."/>
            <person name="Shu S."/>
            <person name="Song C."/>
            <person name="Liu Y."/>
        </authorList>
    </citation>
    <scope>NUCLEOTIDE SEQUENCE [LARGE SCALE GENOMIC DNA]</scope>
    <source>
        <strain evidence="7">HL-2020</strain>
        <tissue evidence="7">Leaf</tissue>
    </source>
</reference>
<dbReference type="SUPFAM" id="SSF52540">
    <property type="entry name" value="P-loop containing nucleoside triphosphate hydrolases"/>
    <property type="match status" value="1"/>
</dbReference>
<proteinExistence type="predicted"/>
<evidence type="ECO:0000259" key="6">
    <source>
        <dbReference type="Pfam" id="PF13087"/>
    </source>
</evidence>
<dbReference type="PANTHER" id="PTHR10887">
    <property type="entry name" value="DNA2/NAM7 HELICASE FAMILY"/>
    <property type="match status" value="1"/>
</dbReference>
<evidence type="ECO:0000256" key="4">
    <source>
        <dbReference type="ARBA" id="ARBA00022840"/>
    </source>
</evidence>
<protein>
    <submittedName>
        <fullName evidence="7">Uncharacterized protein</fullName>
    </submittedName>
</protein>
<evidence type="ECO:0000256" key="3">
    <source>
        <dbReference type="ARBA" id="ARBA00022806"/>
    </source>
</evidence>
<evidence type="ECO:0000259" key="5">
    <source>
        <dbReference type="Pfam" id="PF13086"/>
    </source>
</evidence>
<dbReference type="OrthoDB" id="6513042at2759"/>
<dbReference type="Pfam" id="PF13086">
    <property type="entry name" value="AAA_11"/>
    <property type="match status" value="1"/>
</dbReference>
<dbReference type="GO" id="GO:0005694">
    <property type="term" value="C:chromosome"/>
    <property type="evidence" value="ECO:0007669"/>
    <property type="project" value="UniProtKB-ARBA"/>
</dbReference>
<keyword evidence="2" id="KW-0378">Hydrolase</keyword>
<dbReference type="InterPro" id="IPR041679">
    <property type="entry name" value="DNA2/NAM7-like_C"/>
</dbReference>
<dbReference type="GO" id="GO:0004386">
    <property type="term" value="F:helicase activity"/>
    <property type="evidence" value="ECO:0007669"/>
    <property type="project" value="UniProtKB-KW"/>
</dbReference>
<gene>
    <name evidence="7" type="ORF">IFM89_033825</name>
</gene>
<dbReference type="FunFam" id="3.40.50.300:FF:000326">
    <property type="entry name" value="P-loop containing nucleoside triphosphate hydrolase"/>
    <property type="match status" value="1"/>
</dbReference>
<keyword evidence="8" id="KW-1185">Reference proteome</keyword>
<evidence type="ECO:0000256" key="2">
    <source>
        <dbReference type="ARBA" id="ARBA00022801"/>
    </source>
</evidence>
<keyword evidence="4" id="KW-0067">ATP-binding</keyword>
<dbReference type="EMBL" id="JADFTS010000006">
    <property type="protein sequence ID" value="KAF9603100.1"/>
    <property type="molecule type" value="Genomic_DNA"/>
</dbReference>
<evidence type="ECO:0000313" key="8">
    <source>
        <dbReference type="Proteomes" id="UP000631114"/>
    </source>
</evidence>
<dbReference type="CDD" id="cd18808">
    <property type="entry name" value="SF1_C_Upf1"/>
    <property type="match status" value="1"/>
</dbReference>
<dbReference type="InterPro" id="IPR047187">
    <property type="entry name" value="SF1_C_Upf1"/>
</dbReference>
<keyword evidence="1" id="KW-0547">Nucleotide-binding</keyword>
<name>A0A835LPY1_9MAGN</name>
<comment type="caution">
    <text evidence="7">The sequence shown here is derived from an EMBL/GenBank/DDBJ whole genome shotgun (WGS) entry which is preliminary data.</text>
</comment>
<feature type="domain" description="DNA2/NAM7 helicase-like C-terminal" evidence="6">
    <location>
        <begin position="481"/>
        <end position="676"/>
    </location>
</feature>
<dbReference type="Proteomes" id="UP000631114">
    <property type="component" value="Unassembled WGS sequence"/>
</dbReference>
<organism evidence="7 8">
    <name type="scientific">Coptis chinensis</name>
    <dbReference type="NCBI Taxonomy" id="261450"/>
    <lineage>
        <taxon>Eukaryota</taxon>
        <taxon>Viridiplantae</taxon>
        <taxon>Streptophyta</taxon>
        <taxon>Embryophyta</taxon>
        <taxon>Tracheophyta</taxon>
        <taxon>Spermatophyta</taxon>
        <taxon>Magnoliopsida</taxon>
        <taxon>Ranunculales</taxon>
        <taxon>Ranunculaceae</taxon>
        <taxon>Coptidoideae</taxon>
        <taxon>Coptis</taxon>
    </lineage>
</organism>
<accession>A0A835LPY1</accession>
<dbReference type="InterPro" id="IPR027417">
    <property type="entry name" value="P-loop_NTPase"/>
</dbReference>
<dbReference type="GO" id="GO:0016787">
    <property type="term" value="F:hydrolase activity"/>
    <property type="evidence" value="ECO:0007669"/>
    <property type="project" value="UniProtKB-KW"/>
</dbReference>
<evidence type="ECO:0000313" key="7">
    <source>
        <dbReference type="EMBL" id="KAF9603100.1"/>
    </source>
</evidence>
<feature type="domain" description="DNA2/NAM7 helicase helicase" evidence="5">
    <location>
        <begin position="187"/>
        <end position="291"/>
    </location>
</feature>
<evidence type="ECO:0000256" key="1">
    <source>
        <dbReference type="ARBA" id="ARBA00022741"/>
    </source>
</evidence>
<keyword evidence="3" id="KW-0347">Helicase</keyword>